<dbReference type="InterPro" id="IPR003812">
    <property type="entry name" value="Fido"/>
</dbReference>
<comment type="caution">
    <text evidence="2">The sequence shown here is derived from an EMBL/GenBank/DDBJ whole genome shotgun (WGS) entry which is preliminary data.</text>
</comment>
<dbReference type="STRING" id="649764.HMPREF0762_01711"/>
<dbReference type="Proteomes" id="UP000006001">
    <property type="component" value="Unassembled WGS sequence"/>
</dbReference>
<evidence type="ECO:0000313" key="3">
    <source>
        <dbReference type="Proteomes" id="UP000006001"/>
    </source>
</evidence>
<gene>
    <name evidence="2" type="ORF">HMPREF0762_01711</name>
</gene>
<accession>D0WIN6</accession>
<name>D0WIN6_SLAES</name>
<evidence type="ECO:0000313" key="2">
    <source>
        <dbReference type="EMBL" id="EEZ60635.1"/>
    </source>
</evidence>
<evidence type="ECO:0000259" key="1">
    <source>
        <dbReference type="Pfam" id="PF02661"/>
    </source>
</evidence>
<dbReference type="OrthoDB" id="3175528at2"/>
<proteinExistence type="predicted"/>
<protein>
    <recommendedName>
        <fullName evidence="1">Fido domain-containing protein</fullName>
    </recommendedName>
</protein>
<dbReference type="InterPro" id="IPR036597">
    <property type="entry name" value="Fido-like_dom_sf"/>
</dbReference>
<dbReference type="SUPFAM" id="SSF140931">
    <property type="entry name" value="Fic-like"/>
    <property type="match status" value="1"/>
</dbReference>
<dbReference type="Pfam" id="PF02661">
    <property type="entry name" value="Fic"/>
    <property type="match status" value="1"/>
</dbReference>
<dbReference type="AlphaFoldDB" id="D0WIN6"/>
<sequence length="501" mass="54803">MESGFRAVDFADGKMRMLRGSIKGKWDPMQFFSRQQSHDLFARTIEKIAATGETASSRKRANVAGAAAVPFSPGPLCQQELVLSSETLAAVSRAEIAIARFDTSLNGSCLLDSLRQGLARIEGVSTIRTMGVKPSYRMCCILEFASWECGGVAAFSPAAAGMANTLAKCPPDVLEATVAAAQIKDCVIDILDGSFGEGPVSASDLLDINRRITLGTPWEAEAGLRAVDYRTLKEVRQSAVDLDLYVPTPPKRLPRLLNDLVSFCNSDRHSVVVRSALAHFQMEAIKAFEAESDQTGRLLAVLIWRKQGLVRNVMPPFSITPAMATNRHVMKLEPYLATSTFRTDKAMLAMDEWVFHSVRACELAESVSRFCCAELTRVYNNWLTRLEGAGKHATKNLRQAMLALLGMPVVSVGMVSSVTGCSFSTASSMVAVLEQAGILRRVKSGERNKVYEAKDAVDLFTKVERAFFPAVPLSRDEALKRYVQNPYDGFPKAERPNGLCL</sequence>
<feature type="domain" description="Fido" evidence="1">
    <location>
        <begin position="200"/>
        <end position="303"/>
    </location>
</feature>
<dbReference type="Gene3D" id="1.10.3290.10">
    <property type="entry name" value="Fido-like domain"/>
    <property type="match status" value="1"/>
</dbReference>
<keyword evidence="3" id="KW-1185">Reference proteome</keyword>
<dbReference type="HOGENOM" id="CLU_543908_0_0_11"/>
<dbReference type="SUPFAM" id="SSF46785">
    <property type="entry name" value="Winged helix' DNA-binding domain"/>
    <property type="match status" value="1"/>
</dbReference>
<reference evidence="2" key="1">
    <citation type="submission" date="2009-10" db="EMBL/GenBank/DDBJ databases">
        <authorList>
            <person name="Weinstock G."/>
            <person name="Sodergren E."/>
            <person name="Clifton S."/>
            <person name="Fulton L."/>
            <person name="Fulton B."/>
            <person name="Courtney L."/>
            <person name="Fronick C."/>
            <person name="Harrison M."/>
            <person name="Strong C."/>
            <person name="Farmer C."/>
            <person name="Delahaunty K."/>
            <person name="Markovic C."/>
            <person name="Hall O."/>
            <person name="Minx P."/>
            <person name="Tomlinson C."/>
            <person name="Mitreva M."/>
            <person name="Nelson J."/>
            <person name="Hou S."/>
            <person name="Wollam A."/>
            <person name="Pepin K.H."/>
            <person name="Johnson M."/>
            <person name="Bhonagiri V."/>
            <person name="Nash W.E."/>
            <person name="Warren W."/>
            <person name="Chinwalla A."/>
            <person name="Mardis E.R."/>
            <person name="Wilson R.K."/>
        </authorList>
    </citation>
    <scope>NUCLEOTIDE SEQUENCE [LARGE SCALE GENOMIC DNA]</scope>
    <source>
        <strain evidence="2">ATCC 700122</strain>
    </source>
</reference>
<dbReference type="InterPro" id="IPR036390">
    <property type="entry name" value="WH_DNA-bd_sf"/>
</dbReference>
<dbReference type="eggNOG" id="COG3177">
    <property type="taxonomic scope" value="Bacteria"/>
</dbReference>
<organism evidence="2 3">
    <name type="scientific">Slackia exigua (strain ATCC 700122 / DSM 15923 / CIP 105133 / JCM 11022 / KCTC 5966 / S-7)</name>
    <dbReference type="NCBI Taxonomy" id="649764"/>
    <lineage>
        <taxon>Bacteria</taxon>
        <taxon>Bacillati</taxon>
        <taxon>Actinomycetota</taxon>
        <taxon>Coriobacteriia</taxon>
        <taxon>Eggerthellales</taxon>
        <taxon>Eggerthellaceae</taxon>
        <taxon>Slackia</taxon>
    </lineage>
</organism>
<dbReference type="EMBL" id="ACUX02000017">
    <property type="protein sequence ID" value="EEZ60635.1"/>
    <property type="molecule type" value="Genomic_DNA"/>
</dbReference>